<dbReference type="EMBL" id="BMOE01000002">
    <property type="protein sequence ID" value="GGJ67689.1"/>
    <property type="molecule type" value="Genomic_DNA"/>
</dbReference>
<feature type="domain" description="Enoyl reductase (ER)" evidence="7">
    <location>
        <begin position="7"/>
        <end position="335"/>
    </location>
</feature>
<evidence type="ECO:0000256" key="5">
    <source>
        <dbReference type="ARBA" id="ARBA00023002"/>
    </source>
</evidence>
<keyword evidence="3 6" id="KW-0479">Metal-binding</keyword>
<dbReference type="Proteomes" id="UP000635726">
    <property type="component" value="Unassembled WGS sequence"/>
</dbReference>
<evidence type="ECO:0000313" key="8">
    <source>
        <dbReference type="EMBL" id="GGJ67689.1"/>
    </source>
</evidence>
<dbReference type="InterPro" id="IPR036291">
    <property type="entry name" value="NAD(P)-bd_dom_sf"/>
</dbReference>
<keyword evidence="9" id="KW-1185">Reference proteome</keyword>
<evidence type="ECO:0000259" key="7">
    <source>
        <dbReference type="SMART" id="SM00829"/>
    </source>
</evidence>
<reference evidence="8" key="2">
    <citation type="submission" date="2020-09" db="EMBL/GenBank/DDBJ databases">
        <authorList>
            <person name="Sun Q."/>
            <person name="Ohkuma M."/>
        </authorList>
    </citation>
    <scope>NUCLEOTIDE SEQUENCE</scope>
    <source>
        <strain evidence="8">JCM 14371</strain>
    </source>
</reference>
<organism evidence="8 9">
    <name type="scientific">Deinococcus aquiradiocola</name>
    <dbReference type="NCBI Taxonomy" id="393059"/>
    <lineage>
        <taxon>Bacteria</taxon>
        <taxon>Thermotogati</taxon>
        <taxon>Deinococcota</taxon>
        <taxon>Deinococci</taxon>
        <taxon>Deinococcales</taxon>
        <taxon>Deinococcaceae</taxon>
        <taxon>Deinococcus</taxon>
    </lineage>
</organism>
<dbReference type="Gene3D" id="3.40.50.720">
    <property type="entry name" value="NAD(P)-binding Rossmann-like Domain"/>
    <property type="match status" value="1"/>
</dbReference>
<name>A0A917P9I0_9DEIO</name>
<dbReference type="CDD" id="cd08232">
    <property type="entry name" value="idonate-5-DH"/>
    <property type="match status" value="1"/>
</dbReference>
<dbReference type="Pfam" id="PF08240">
    <property type="entry name" value="ADH_N"/>
    <property type="match status" value="1"/>
</dbReference>
<comment type="caution">
    <text evidence="8">The sequence shown here is derived from an EMBL/GenBank/DDBJ whole genome shotgun (WGS) entry which is preliminary data.</text>
</comment>
<comment type="similarity">
    <text evidence="2 6">Belongs to the zinc-containing alcohol dehydrogenase family.</text>
</comment>
<dbReference type="InterPro" id="IPR013154">
    <property type="entry name" value="ADH-like_N"/>
</dbReference>
<dbReference type="GO" id="GO:0016491">
    <property type="term" value="F:oxidoreductase activity"/>
    <property type="evidence" value="ECO:0007669"/>
    <property type="project" value="UniProtKB-KW"/>
</dbReference>
<dbReference type="InterPro" id="IPR002328">
    <property type="entry name" value="ADH_Zn_CS"/>
</dbReference>
<dbReference type="AlphaFoldDB" id="A0A917P9I0"/>
<dbReference type="PANTHER" id="PTHR43161:SF9">
    <property type="entry name" value="SORBITOL DEHYDROGENASE"/>
    <property type="match status" value="1"/>
</dbReference>
<sequence>MKALVIHAAHDLRVQDLATPDPAGDEVRVRLGAGGICGSDLHYYGHGGVGDFRLREPMVLGHEVAGDVTAVGKRVTRVQVGDRVAVNPSRPCLHCGACLSGHSNLCPNMRFYGSAARYPHVQGAFAEEFLAREDQCEVVPDHLSYREAACAEPLAVTLHAASQAGPLLGQTVLVVGAGPIGALLAASARLAGSTAITVTDLQDAPLAVAARMGATRTVNVTADDAGSGYDVVFEASGSPAGLASALGAVRAGGRVVQVGMLPPGVTGAPLNPLISREVTLVGSFRFHREFAWAARLLADGRVDVTPILTASFPLSRAPEAFALAGDRSRAVKVTLTPDEGSV</sequence>
<keyword evidence="4 6" id="KW-0862">Zinc</keyword>
<evidence type="ECO:0000256" key="6">
    <source>
        <dbReference type="RuleBase" id="RU361277"/>
    </source>
</evidence>
<dbReference type="InterPro" id="IPR013149">
    <property type="entry name" value="ADH-like_C"/>
</dbReference>
<dbReference type="SMART" id="SM00829">
    <property type="entry name" value="PKS_ER"/>
    <property type="match status" value="1"/>
</dbReference>
<accession>A0A917P9I0</accession>
<gene>
    <name evidence="8" type="primary">gutB</name>
    <name evidence="8" type="ORF">GCM10008939_09950</name>
</gene>
<dbReference type="Pfam" id="PF00107">
    <property type="entry name" value="ADH_zinc_N"/>
    <property type="match status" value="1"/>
</dbReference>
<dbReference type="InterPro" id="IPR020843">
    <property type="entry name" value="ER"/>
</dbReference>
<reference evidence="8" key="1">
    <citation type="journal article" date="2014" name="Int. J. Syst. Evol. Microbiol.">
        <title>Complete genome sequence of Corynebacterium casei LMG S-19264T (=DSM 44701T), isolated from a smear-ripened cheese.</title>
        <authorList>
            <consortium name="US DOE Joint Genome Institute (JGI-PGF)"/>
            <person name="Walter F."/>
            <person name="Albersmeier A."/>
            <person name="Kalinowski J."/>
            <person name="Ruckert C."/>
        </authorList>
    </citation>
    <scope>NUCLEOTIDE SEQUENCE</scope>
    <source>
        <strain evidence="8">JCM 14371</strain>
    </source>
</reference>
<evidence type="ECO:0000256" key="1">
    <source>
        <dbReference type="ARBA" id="ARBA00001947"/>
    </source>
</evidence>
<dbReference type="PANTHER" id="PTHR43161">
    <property type="entry name" value="SORBITOL DEHYDROGENASE"/>
    <property type="match status" value="1"/>
</dbReference>
<protein>
    <submittedName>
        <fullName evidence="8">L-idonate 5-dehydrogenase</fullName>
    </submittedName>
</protein>
<dbReference type="InterPro" id="IPR011032">
    <property type="entry name" value="GroES-like_sf"/>
</dbReference>
<dbReference type="PROSITE" id="PS00059">
    <property type="entry name" value="ADH_ZINC"/>
    <property type="match status" value="1"/>
</dbReference>
<keyword evidence="5" id="KW-0560">Oxidoreductase</keyword>
<evidence type="ECO:0000256" key="4">
    <source>
        <dbReference type="ARBA" id="ARBA00022833"/>
    </source>
</evidence>
<proteinExistence type="inferred from homology"/>
<evidence type="ECO:0000256" key="3">
    <source>
        <dbReference type="ARBA" id="ARBA00022723"/>
    </source>
</evidence>
<evidence type="ECO:0000313" key="9">
    <source>
        <dbReference type="Proteomes" id="UP000635726"/>
    </source>
</evidence>
<dbReference type="Gene3D" id="3.90.180.10">
    <property type="entry name" value="Medium-chain alcohol dehydrogenases, catalytic domain"/>
    <property type="match status" value="1"/>
</dbReference>
<dbReference type="RefSeq" id="WP_188961161.1">
    <property type="nucleotide sequence ID" value="NZ_BMOE01000002.1"/>
</dbReference>
<dbReference type="SUPFAM" id="SSF51735">
    <property type="entry name" value="NAD(P)-binding Rossmann-fold domains"/>
    <property type="match status" value="1"/>
</dbReference>
<dbReference type="GO" id="GO:0008270">
    <property type="term" value="F:zinc ion binding"/>
    <property type="evidence" value="ECO:0007669"/>
    <property type="project" value="InterPro"/>
</dbReference>
<dbReference type="SUPFAM" id="SSF50129">
    <property type="entry name" value="GroES-like"/>
    <property type="match status" value="1"/>
</dbReference>
<comment type="cofactor">
    <cofactor evidence="1 6">
        <name>Zn(2+)</name>
        <dbReference type="ChEBI" id="CHEBI:29105"/>
    </cofactor>
</comment>
<evidence type="ECO:0000256" key="2">
    <source>
        <dbReference type="ARBA" id="ARBA00008072"/>
    </source>
</evidence>